<proteinExistence type="predicted"/>
<comment type="caution">
    <text evidence="2">The sequence shown here is derived from an EMBL/GenBank/DDBJ whole genome shotgun (WGS) entry which is preliminary data.</text>
</comment>
<gene>
    <name evidence="2" type="ORF">PHMEG_0004043</name>
</gene>
<dbReference type="AlphaFoldDB" id="A0A225WUR1"/>
<dbReference type="PANTHER" id="PTHR31827">
    <property type="entry name" value="EMB|CAB89363.1"/>
    <property type="match status" value="1"/>
</dbReference>
<dbReference type="InterPro" id="IPR056866">
    <property type="entry name" value="Znf_WRKY19"/>
</dbReference>
<evidence type="ECO:0000259" key="1">
    <source>
        <dbReference type="Pfam" id="PF24906"/>
    </source>
</evidence>
<evidence type="ECO:0000313" key="3">
    <source>
        <dbReference type="Proteomes" id="UP000198211"/>
    </source>
</evidence>
<sequence>MASTVFRRCSVSGCNKQAQTRRLCKAHGGGVRCRVVGCEKLVQTRGLCVAHGGGCRCLQEGCSKLGQYTGFCLTHGGGRRCSVPNCQKFVQLRGYCKRHGRIFLSESSKTNIQAINQQSIMSKFSLNFLLNPIDDDKETSVEYVHVPTKPGSGFPVNECSQQSIQLLKIKMRT</sequence>
<dbReference type="EMBL" id="NBNE01000228">
    <property type="protein sequence ID" value="OWZ21414.1"/>
    <property type="molecule type" value="Genomic_DNA"/>
</dbReference>
<dbReference type="PANTHER" id="PTHR31827:SF1">
    <property type="entry name" value="EMB|CAB89363.1"/>
    <property type="match status" value="1"/>
</dbReference>
<organism evidence="2 3">
    <name type="scientific">Phytophthora megakarya</name>
    <dbReference type="NCBI Taxonomy" id="4795"/>
    <lineage>
        <taxon>Eukaryota</taxon>
        <taxon>Sar</taxon>
        <taxon>Stramenopiles</taxon>
        <taxon>Oomycota</taxon>
        <taxon>Peronosporomycetes</taxon>
        <taxon>Peronosporales</taxon>
        <taxon>Peronosporaceae</taxon>
        <taxon>Phytophthora</taxon>
    </lineage>
</organism>
<dbReference type="OrthoDB" id="94245at2759"/>
<keyword evidence="3" id="KW-1185">Reference proteome</keyword>
<feature type="domain" description="WRKY19-like zinc finger" evidence="1">
    <location>
        <begin position="30"/>
        <end position="53"/>
    </location>
</feature>
<reference evidence="3" key="1">
    <citation type="submission" date="2017-03" db="EMBL/GenBank/DDBJ databases">
        <title>Phytopthora megakarya and P. palmivora, two closely related causual agents of cacao black pod achieved similar genome size and gene model numbers by different mechanisms.</title>
        <authorList>
            <person name="Ali S."/>
            <person name="Shao J."/>
            <person name="Larry D.J."/>
            <person name="Kronmiller B."/>
            <person name="Shen D."/>
            <person name="Strem M.D."/>
            <person name="Melnick R.L."/>
            <person name="Guiltinan M.J."/>
            <person name="Tyler B.M."/>
            <person name="Meinhardt L.W."/>
            <person name="Bailey B.A."/>
        </authorList>
    </citation>
    <scope>NUCLEOTIDE SEQUENCE [LARGE SCALE GENOMIC DNA]</scope>
    <source>
        <strain evidence="3">zdho120</strain>
    </source>
</reference>
<protein>
    <recommendedName>
        <fullName evidence="1">WRKY19-like zinc finger domain-containing protein</fullName>
    </recommendedName>
</protein>
<feature type="domain" description="WRKY19-like zinc finger" evidence="1">
    <location>
        <begin position="7"/>
        <end position="29"/>
    </location>
</feature>
<evidence type="ECO:0000313" key="2">
    <source>
        <dbReference type="EMBL" id="OWZ21414.1"/>
    </source>
</evidence>
<dbReference type="STRING" id="4795.A0A225WUR1"/>
<dbReference type="Pfam" id="PF24906">
    <property type="entry name" value="Zf_WRKY19"/>
    <property type="match status" value="3"/>
</dbReference>
<dbReference type="Proteomes" id="UP000198211">
    <property type="component" value="Unassembled WGS sequence"/>
</dbReference>
<accession>A0A225WUR1</accession>
<feature type="domain" description="WRKY19-like zinc finger" evidence="1">
    <location>
        <begin position="78"/>
        <end position="100"/>
    </location>
</feature>
<name>A0A225WUR1_9STRA</name>